<evidence type="ECO:0000313" key="3">
    <source>
        <dbReference type="Proteomes" id="UP000238083"/>
    </source>
</evidence>
<gene>
    <name evidence="2" type="ORF">CLV37_101828</name>
</gene>
<feature type="domain" description="GNAT-like C-terminal" evidence="1">
    <location>
        <begin position="87"/>
        <end position="218"/>
    </location>
</feature>
<comment type="caution">
    <text evidence="2">The sequence shown here is derived from an EMBL/GenBank/DDBJ whole genome shotgun (WGS) entry which is preliminary data.</text>
</comment>
<protein>
    <recommendedName>
        <fullName evidence="1">GNAT-like C-terminal domain-containing protein</fullName>
    </recommendedName>
</protein>
<dbReference type="OrthoDB" id="3229305at2"/>
<organism evidence="2 3">
    <name type="scientific">Kineococcus rhizosphaerae</name>
    <dbReference type="NCBI Taxonomy" id="559628"/>
    <lineage>
        <taxon>Bacteria</taxon>
        <taxon>Bacillati</taxon>
        <taxon>Actinomycetota</taxon>
        <taxon>Actinomycetes</taxon>
        <taxon>Kineosporiales</taxon>
        <taxon>Kineosporiaceae</taxon>
        <taxon>Kineococcus</taxon>
    </lineage>
</organism>
<keyword evidence="3" id="KW-1185">Reference proteome</keyword>
<dbReference type="Proteomes" id="UP000238083">
    <property type="component" value="Unassembled WGS sequence"/>
</dbReference>
<accession>A0A2T0RBP2</accession>
<dbReference type="RefSeq" id="WP_106207137.1">
    <property type="nucleotide sequence ID" value="NZ_PVZF01000001.1"/>
</dbReference>
<evidence type="ECO:0000259" key="1">
    <source>
        <dbReference type="Pfam" id="PF18164"/>
    </source>
</evidence>
<dbReference type="EMBL" id="PVZF01000001">
    <property type="protein sequence ID" value="PRY18582.1"/>
    <property type="molecule type" value="Genomic_DNA"/>
</dbReference>
<dbReference type="AlphaFoldDB" id="A0A2T0RBP2"/>
<dbReference type="Pfam" id="PF18164">
    <property type="entry name" value="GNAT_C"/>
    <property type="match status" value="1"/>
</dbReference>
<dbReference type="InterPro" id="IPR041644">
    <property type="entry name" value="GNAT_C"/>
</dbReference>
<reference evidence="2 3" key="1">
    <citation type="submission" date="2018-03" db="EMBL/GenBank/DDBJ databases">
        <title>Genomic Encyclopedia of Archaeal and Bacterial Type Strains, Phase II (KMG-II): from individual species to whole genera.</title>
        <authorList>
            <person name="Goeker M."/>
        </authorList>
    </citation>
    <scope>NUCLEOTIDE SEQUENCE [LARGE SCALE GENOMIC DNA]</scope>
    <source>
        <strain evidence="2 3">DSM 19711</strain>
    </source>
</reference>
<name>A0A2T0RBP2_9ACTN</name>
<evidence type="ECO:0000313" key="2">
    <source>
        <dbReference type="EMBL" id="PRY18582.1"/>
    </source>
</evidence>
<proteinExistence type="predicted"/>
<sequence>MADEVDDEQAVRAALEADRAPVLDLTVPRFVAAVAGLEPEVRRRFVRFGLDEETTTATLADVDRKLGAYGDDIEVDWLLGLVRADVVALGRLQFERRPDDDGHAVHVPEGGGLSEAAVADSFARAARVLGAREFHCRSWLLDPLLGALGPDSGIVRFARRFEVGQVVRDGAADRAVAKFVFRRPPAEVLAHAVPRTRLEHLVLAHLRGGGHWAEPRGRCGPQRG</sequence>
<dbReference type="Gene3D" id="3.40.630.120">
    <property type="match status" value="1"/>
</dbReference>